<feature type="domain" description="Acyl-CoA thioesterase-like C-terminal" evidence="2">
    <location>
        <begin position="136"/>
        <end position="270"/>
    </location>
</feature>
<protein>
    <submittedName>
        <fullName evidence="3">Thioesterase-like superfamily protein</fullName>
    </submittedName>
</protein>
<dbReference type="InterPro" id="IPR042171">
    <property type="entry name" value="Acyl-CoA_hotdog"/>
</dbReference>
<evidence type="ECO:0000259" key="1">
    <source>
        <dbReference type="Pfam" id="PF13622"/>
    </source>
</evidence>
<gene>
    <name evidence="3" type="ORF">SAMN05216217_11752</name>
</gene>
<dbReference type="InterPro" id="IPR049450">
    <property type="entry name" value="ACOT8-like_C"/>
</dbReference>
<dbReference type="Pfam" id="PF13622">
    <property type="entry name" value="4HBT_3"/>
    <property type="match status" value="1"/>
</dbReference>
<dbReference type="RefSeq" id="WP_093478411.1">
    <property type="nucleotide sequence ID" value="NZ_FOUI01000017.1"/>
</dbReference>
<dbReference type="InterPro" id="IPR052389">
    <property type="entry name" value="Sec_Metab_Biosynth-Assoc"/>
</dbReference>
<organism evidence="3 4">
    <name type="scientific">Halopseudomonas yangmingensis</name>
    <dbReference type="NCBI Taxonomy" id="1720063"/>
    <lineage>
        <taxon>Bacteria</taxon>
        <taxon>Pseudomonadati</taxon>
        <taxon>Pseudomonadota</taxon>
        <taxon>Gammaproteobacteria</taxon>
        <taxon>Pseudomonadales</taxon>
        <taxon>Pseudomonadaceae</taxon>
        <taxon>Halopseudomonas</taxon>
    </lineage>
</organism>
<feature type="domain" description="Acyl-CoA thioesterase-like N-terminal HotDog" evidence="1">
    <location>
        <begin position="35"/>
        <end position="110"/>
    </location>
</feature>
<dbReference type="AlphaFoldDB" id="A0A1I4U3R4"/>
<dbReference type="PANTHER" id="PTHR38110">
    <property type="entry name" value="CHROMOSOME 23, WHOLE GENOME SHOTGUN SEQUENCE"/>
    <property type="match status" value="1"/>
</dbReference>
<dbReference type="Proteomes" id="UP000243629">
    <property type="component" value="Unassembled WGS sequence"/>
</dbReference>
<keyword evidence="4" id="KW-1185">Reference proteome</keyword>
<accession>A0A1I4U3R4</accession>
<evidence type="ECO:0000313" key="3">
    <source>
        <dbReference type="EMBL" id="SFM83451.1"/>
    </source>
</evidence>
<sequence length="273" mass="30201">MNTANPTAHAFDQAMHLQPLGDDRFSGHTSEAYANMVGPFGGATAAVLLNAVLQHPQRIGEPVSLTVNFAAALQPGPFEIEARPLRSNRSTQHWLLLQYQNSELVSSGTAFTAIRRPSWSEQELACPAVAPADSLPALDARGMLRWISQYDLRFVCGGFDPHSQQPLDNSLTRLWVRDEPPRPLDFLSLAAIGDCFFPRIFTRRQRFVPAGTVSLTHHFHVDSERLAQVGSAHLLGQAQANRGHNNYMDQSAHFWAADGELLLSSSQTVYFKE</sequence>
<dbReference type="InterPro" id="IPR029069">
    <property type="entry name" value="HotDog_dom_sf"/>
</dbReference>
<name>A0A1I4U3R4_9GAMM</name>
<dbReference type="InterPro" id="IPR049449">
    <property type="entry name" value="TesB_ACOT8-like_N"/>
</dbReference>
<dbReference type="OrthoDB" id="4370297at2"/>
<evidence type="ECO:0000259" key="2">
    <source>
        <dbReference type="Pfam" id="PF20789"/>
    </source>
</evidence>
<proteinExistence type="predicted"/>
<dbReference type="EMBL" id="FOUI01000017">
    <property type="protein sequence ID" value="SFM83451.1"/>
    <property type="molecule type" value="Genomic_DNA"/>
</dbReference>
<dbReference type="Gene3D" id="2.40.160.210">
    <property type="entry name" value="Acyl-CoA thioesterase, double hotdog domain"/>
    <property type="match status" value="1"/>
</dbReference>
<dbReference type="STRING" id="1720063.SAMN05216217_11752"/>
<dbReference type="Pfam" id="PF20789">
    <property type="entry name" value="4HBT_3C"/>
    <property type="match status" value="1"/>
</dbReference>
<evidence type="ECO:0000313" key="4">
    <source>
        <dbReference type="Proteomes" id="UP000243629"/>
    </source>
</evidence>
<dbReference type="SUPFAM" id="SSF54637">
    <property type="entry name" value="Thioesterase/thiol ester dehydrase-isomerase"/>
    <property type="match status" value="2"/>
</dbReference>
<dbReference type="PANTHER" id="PTHR38110:SF1">
    <property type="entry name" value="THIOESTERASE DOMAIN-CONTAINING PROTEIN"/>
    <property type="match status" value="1"/>
</dbReference>
<reference evidence="4" key="1">
    <citation type="submission" date="2016-10" db="EMBL/GenBank/DDBJ databases">
        <authorList>
            <person name="Varghese N."/>
            <person name="Submissions S."/>
        </authorList>
    </citation>
    <scope>NUCLEOTIDE SEQUENCE [LARGE SCALE GENOMIC DNA]</scope>
    <source>
        <strain evidence="4">DSM 24213</strain>
    </source>
</reference>